<dbReference type="PANTHER" id="PTHR23513">
    <property type="entry name" value="INTEGRAL MEMBRANE EFFLUX PROTEIN-RELATED"/>
    <property type="match status" value="1"/>
</dbReference>
<dbReference type="AlphaFoldDB" id="A0A7Y9S3J8"/>
<evidence type="ECO:0000256" key="1">
    <source>
        <dbReference type="ARBA" id="ARBA00004651"/>
    </source>
</evidence>
<feature type="transmembrane region" description="Helical" evidence="7">
    <location>
        <begin position="28"/>
        <end position="47"/>
    </location>
</feature>
<feature type="transmembrane region" description="Helical" evidence="7">
    <location>
        <begin position="354"/>
        <end position="376"/>
    </location>
</feature>
<evidence type="ECO:0000256" key="6">
    <source>
        <dbReference type="ARBA" id="ARBA00023136"/>
    </source>
</evidence>
<evidence type="ECO:0000313" key="9">
    <source>
        <dbReference type="Proteomes" id="UP000521748"/>
    </source>
</evidence>
<evidence type="ECO:0000256" key="2">
    <source>
        <dbReference type="ARBA" id="ARBA00022448"/>
    </source>
</evidence>
<keyword evidence="9" id="KW-1185">Reference proteome</keyword>
<accession>A0A7Y9S3J8</accession>
<keyword evidence="2" id="KW-0813">Transport</keyword>
<feature type="transmembrane region" description="Helical" evidence="7">
    <location>
        <begin position="53"/>
        <end position="74"/>
    </location>
</feature>
<gene>
    <name evidence="8" type="ORF">FHU41_000124</name>
</gene>
<dbReference type="Proteomes" id="UP000521748">
    <property type="component" value="Unassembled WGS sequence"/>
</dbReference>
<feature type="transmembrane region" description="Helical" evidence="7">
    <location>
        <begin position="291"/>
        <end position="309"/>
    </location>
</feature>
<dbReference type="GO" id="GO:0005886">
    <property type="term" value="C:plasma membrane"/>
    <property type="evidence" value="ECO:0007669"/>
    <property type="project" value="UniProtKB-SubCell"/>
</dbReference>
<evidence type="ECO:0000256" key="7">
    <source>
        <dbReference type="SAM" id="Phobius"/>
    </source>
</evidence>
<evidence type="ECO:0000256" key="4">
    <source>
        <dbReference type="ARBA" id="ARBA00022692"/>
    </source>
</evidence>
<protein>
    <submittedName>
        <fullName evidence="8">MFS family permease</fullName>
    </submittedName>
</protein>
<dbReference type="CDD" id="cd06173">
    <property type="entry name" value="MFS_MefA_like"/>
    <property type="match status" value="1"/>
</dbReference>
<dbReference type="EMBL" id="JACBYQ010000001">
    <property type="protein sequence ID" value="NYE93903.1"/>
    <property type="molecule type" value="Genomic_DNA"/>
</dbReference>
<dbReference type="Pfam" id="PF05977">
    <property type="entry name" value="MFS_3"/>
    <property type="match status" value="1"/>
</dbReference>
<dbReference type="InterPro" id="IPR036259">
    <property type="entry name" value="MFS_trans_sf"/>
</dbReference>
<evidence type="ECO:0000256" key="5">
    <source>
        <dbReference type="ARBA" id="ARBA00022989"/>
    </source>
</evidence>
<dbReference type="SUPFAM" id="SSF103473">
    <property type="entry name" value="MFS general substrate transporter"/>
    <property type="match status" value="1"/>
</dbReference>
<proteinExistence type="predicted"/>
<keyword evidence="3" id="KW-1003">Cell membrane</keyword>
<dbReference type="InterPro" id="IPR010290">
    <property type="entry name" value="TM_effector"/>
</dbReference>
<feature type="transmembrane region" description="Helical" evidence="7">
    <location>
        <begin position="258"/>
        <end position="279"/>
    </location>
</feature>
<dbReference type="PANTHER" id="PTHR23513:SF6">
    <property type="entry name" value="MAJOR FACILITATOR SUPERFAMILY ASSOCIATED DOMAIN-CONTAINING PROTEIN"/>
    <property type="match status" value="1"/>
</dbReference>
<reference evidence="8 9" key="1">
    <citation type="submission" date="2020-07" db="EMBL/GenBank/DDBJ databases">
        <title>Sequencing the genomes of 1000 actinobacteria strains.</title>
        <authorList>
            <person name="Klenk H.-P."/>
        </authorList>
    </citation>
    <scope>NUCLEOTIDE SEQUENCE [LARGE SCALE GENOMIC DNA]</scope>
    <source>
        <strain evidence="8 9">DSM 102047</strain>
    </source>
</reference>
<evidence type="ECO:0000256" key="3">
    <source>
        <dbReference type="ARBA" id="ARBA00022475"/>
    </source>
</evidence>
<feature type="transmembrane region" description="Helical" evidence="7">
    <location>
        <begin position="382"/>
        <end position="400"/>
    </location>
</feature>
<comment type="subcellular location">
    <subcellularLocation>
        <location evidence="1">Cell membrane</location>
        <topology evidence="1">Multi-pass membrane protein</topology>
    </subcellularLocation>
</comment>
<keyword evidence="6 7" id="KW-0472">Membrane</keyword>
<feature type="transmembrane region" description="Helical" evidence="7">
    <location>
        <begin position="315"/>
        <end position="333"/>
    </location>
</feature>
<evidence type="ECO:0000313" key="8">
    <source>
        <dbReference type="EMBL" id="NYE93903.1"/>
    </source>
</evidence>
<dbReference type="RefSeq" id="WP_179387740.1">
    <property type="nucleotide sequence ID" value="NZ_JACBYQ010000001.1"/>
</dbReference>
<organism evidence="8 9">
    <name type="scientific">Psychromicrobium silvestre</name>
    <dbReference type="NCBI Taxonomy" id="1645614"/>
    <lineage>
        <taxon>Bacteria</taxon>
        <taxon>Bacillati</taxon>
        <taxon>Actinomycetota</taxon>
        <taxon>Actinomycetes</taxon>
        <taxon>Micrococcales</taxon>
        <taxon>Micrococcaceae</taxon>
        <taxon>Psychromicrobium</taxon>
    </lineage>
</organism>
<dbReference type="Gene3D" id="1.20.1250.20">
    <property type="entry name" value="MFS general substrate transporter like domains"/>
    <property type="match status" value="1"/>
</dbReference>
<keyword evidence="4 7" id="KW-0812">Transmembrane</keyword>
<feature type="transmembrane region" description="Helical" evidence="7">
    <location>
        <begin position="230"/>
        <end position="252"/>
    </location>
</feature>
<sequence length="416" mass="43384">MEVVTQEHPDTSTARFWRFWVATGTTRLGSAISTVAMPLVALVTLQASPLQLGLIAASANVAWLVIGLPAGVIVERLPLKATQVSLDLLRGIALASIPVAWLLGVLSVTQLILVSLVMSFATVLFDVANSVFLPSIVPSSELQKRNSLMSGTDAAMSMAGPSLGGLLVQLFGAVLTTLADAFSYLISGLLLWSIPSSKAPRRVSQTPMRTAIAEGWRYVIRHPVMGPCMWSATAINFVCGAQLTLFPLYLVHELNTPASLIGLLLATEGVGALIGATLCTRLVQQLGSARSCLLAGLFAVAGAALIPCGSGATGWLLFALGNALFAAGVVVFSTTTRTYRQLASPPELLSRVMATVRFVSWGALPLGSLAAGLVASASSPRALLLALVVGTALAPIFLLLSPARSARDFEDVQPTG</sequence>
<feature type="transmembrane region" description="Helical" evidence="7">
    <location>
        <begin position="181"/>
        <end position="199"/>
    </location>
</feature>
<keyword evidence="5 7" id="KW-1133">Transmembrane helix</keyword>
<comment type="caution">
    <text evidence="8">The sequence shown here is derived from an EMBL/GenBank/DDBJ whole genome shotgun (WGS) entry which is preliminary data.</text>
</comment>
<name>A0A7Y9S3J8_9MICC</name>